<feature type="region of interest" description="Disordered" evidence="1">
    <location>
        <begin position="1105"/>
        <end position="1505"/>
    </location>
</feature>
<feature type="compositionally biased region" description="Basic and acidic residues" evidence="1">
    <location>
        <begin position="646"/>
        <end position="657"/>
    </location>
</feature>
<feature type="compositionally biased region" description="Polar residues" evidence="1">
    <location>
        <begin position="1374"/>
        <end position="1391"/>
    </location>
</feature>
<gene>
    <name evidence="3" type="primary">NHSL1</name>
</gene>
<feature type="region of interest" description="Disordered" evidence="1">
    <location>
        <begin position="1539"/>
        <end position="1577"/>
    </location>
</feature>
<dbReference type="Pfam" id="PF15273">
    <property type="entry name" value="NHS"/>
    <property type="match status" value="1"/>
</dbReference>
<accession>A0A3Q7NAJ6</accession>
<dbReference type="PANTHER" id="PTHR23039:SF3">
    <property type="entry name" value="NHS-LIKE PROTEIN 1"/>
    <property type="match status" value="1"/>
</dbReference>
<feature type="compositionally biased region" description="Polar residues" evidence="1">
    <location>
        <begin position="576"/>
        <end position="589"/>
    </location>
</feature>
<dbReference type="CTD" id="57224"/>
<dbReference type="InterPro" id="IPR024845">
    <property type="entry name" value="NHS-like"/>
</dbReference>
<reference key="1">
    <citation type="submission" date="2019-01" db="UniProtKB">
        <authorList>
            <consortium name="RefSeq"/>
        </authorList>
    </citation>
    <scope>IDENTIFICATION</scope>
</reference>
<reference evidence="3" key="2">
    <citation type="submission" date="2025-08" db="UniProtKB">
        <authorList>
            <consortium name="RefSeq"/>
        </authorList>
    </citation>
    <scope>IDENTIFICATION</scope>
    <source>
        <tissue evidence="3">Blood</tissue>
    </source>
</reference>
<feature type="region of interest" description="Disordered" evidence="1">
    <location>
        <begin position="223"/>
        <end position="242"/>
    </location>
</feature>
<dbReference type="InParanoid" id="A0A3Q7NAJ6"/>
<feature type="compositionally biased region" description="Polar residues" evidence="1">
    <location>
        <begin position="844"/>
        <end position="859"/>
    </location>
</feature>
<feature type="region of interest" description="Disordered" evidence="1">
    <location>
        <begin position="343"/>
        <end position="379"/>
    </location>
</feature>
<feature type="compositionally biased region" description="Low complexity" evidence="1">
    <location>
        <begin position="889"/>
        <end position="909"/>
    </location>
</feature>
<feature type="region of interest" description="Disordered" evidence="1">
    <location>
        <begin position="709"/>
        <end position="749"/>
    </location>
</feature>
<feature type="compositionally biased region" description="Low complexity" evidence="1">
    <location>
        <begin position="1430"/>
        <end position="1443"/>
    </location>
</feature>
<feature type="compositionally biased region" description="Basic and acidic residues" evidence="1">
    <location>
        <begin position="1032"/>
        <end position="1047"/>
    </location>
</feature>
<feature type="compositionally biased region" description="Polar residues" evidence="1">
    <location>
        <begin position="507"/>
        <end position="528"/>
    </location>
</feature>
<dbReference type="RefSeq" id="XP_025717034.1">
    <property type="nucleotide sequence ID" value="XM_025861249.1"/>
</dbReference>
<feature type="compositionally biased region" description="Basic and acidic residues" evidence="1">
    <location>
        <begin position="1342"/>
        <end position="1352"/>
    </location>
</feature>
<feature type="compositionally biased region" description="Polar residues" evidence="1">
    <location>
        <begin position="734"/>
        <end position="749"/>
    </location>
</feature>
<dbReference type="GeneID" id="112815332"/>
<evidence type="ECO:0000313" key="2">
    <source>
        <dbReference type="Proteomes" id="UP000286641"/>
    </source>
</evidence>
<proteinExistence type="predicted"/>
<sequence length="1577" mass="167402">MKKEGSFRLKSNSGSLSRAVSWINFSSLSRQTKRLFRSDGELSVCGQQVEADDENWNYRTQPRKAVSNLDEESRWTVHYTAPWHQQENVFLPTTRPPCVEDLHRQAKLNLKSVLRECDKLRRDGYRSSQYYSQGPTFAANASPLYDDYQDEDEETDQKCSVSSSEEERFISIRRPKTPTSSDFSDLNTQTNWTKSLPLPTPEEKMRQQAQTVQADVVPINITASGTGQDDVGGHSGYSPDHCSTLGRLDSCRSAGLRSETRDSSCQTEEVKVVPPSMRRIRAQKGQGIAAQMSHFSGSSGNMSVLSDSAGIVFPSRLNSDAGFHSLPRSGARVSVQSLEPRLGALGPTEDLDGAHPYQSGHNPQGEENLGGASRTGMPLRPKSQELRHFENVISPACVVSPHATYSTSIIPNATLSSSSEMIIIHTAQSSGPLDSKITSSSSYTKIKSRDHLLSRHASKEDHQSPSGNWTEGHPSILSQALDHPHSPAATTLLSLCDSAVSLNTPANRENGSQAMSYNCKNNLSSPAHTQDVDGKSESSYSGGTGPGSSEPWEYSAPGNGQASPLKAHVAVPGYSTPGSNVSSCSLDQTSTKDDARSLYSEEHDGYYTSVHPDPEHGSGNRYSSDDFGNPRHSVVNVFDGRAQKNQGDRSHHHDKSLSRNISLKKAKKPPLPPSRTDSLHRIPKKGVQSNGQALNESLIASLQHSLQLNLPGKGGSSPSQSPCSDFEEPWLPRSRSQSTVSAGSSMTSATTPNVYALCGATPAQSDTSSVRSEYTDPWGYYIDYTSMQEDPGTAGGSCLAGSGAPTGNGPVHHVQEGASTVMPQVPGGSVKPKITSPEKPHRVTSPSSGYSSQSNTPTALTPVPVFLKSASPANGKGKTKPKVPERKSSLLSSVSISSSSTSLSSNTSTEGSGTVKKLDSVLASPLAAAPLPSLPSPCPADRSPFLLPPPPLVEYPDGSLPRSPLFPPPPPEVLTPFSPPTAPSPLTLGAPASLPPAPASGPSSAPPPAPPLDPKWMKDARPSFKKSGQPDCSREAFRQPSSKEEGSRPPMPLITTEALQMVQLRPVKKNSGTEQALLYEQVSQEKVTPVVPQYHLKPSAFLKSRNSINEMESESQPASVTSSPPTPAKSLSQGHQNGAAERGLPSRSPGSTGEAETGPSPGANPRQEPPGPSPSRKPPPISKKPKLFLVVPPPQRDFTVENVSRASPSPTRREATESCRAGAAAEETGSGSLVLEGGATGSASPGRVKANVPMVQPDAAPAPLQEEPGAENSADGGGNVESCLSLQDGGPGVPEPDTAGPSLEACDFLRDEGSDEVMTPSRPRTTEDLFAAIHRSKRKVLGRKDSDDDHSRNHSPSPPVTPTGAAPSLASPKQVGSIQRSVRKSSTSSDNFKALLLKKGSRSDTSARMSAAEMLKNTDPRFQRSRSEPSPDTPESPSSCSPSKNRRAQEEWAKNEGLMPRSLSFSGPRYGRSRTPPSAASSRYSMRNRIQSSPMTVISEGEGEAMEPVDNRARWALGAARGCSSDGLVGGEMDKGSLLCGGEPAASLQAQGPGPAGGTVSAQSTGPAEQCRLREDS</sequence>
<evidence type="ECO:0000256" key="1">
    <source>
        <dbReference type="SAM" id="MobiDB-lite"/>
    </source>
</evidence>
<feature type="region of interest" description="Disordered" evidence="1">
    <location>
        <begin position="928"/>
        <end position="1053"/>
    </location>
</feature>
<organism evidence="2 3">
    <name type="scientific">Callorhinus ursinus</name>
    <name type="common">Northern fur seal</name>
    <dbReference type="NCBI Taxonomy" id="34884"/>
    <lineage>
        <taxon>Eukaryota</taxon>
        <taxon>Metazoa</taxon>
        <taxon>Chordata</taxon>
        <taxon>Craniata</taxon>
        <taxon>Vertebrata</taxon>
        <taxon>Euteleostomi</taxon>
        <taxon>Mammalia</taxon>
        <taxon>Eutheria</taxon>
        <taxon>Laurasiatheria</taxon>
        <taxon>Carnivora</taxon>
        <taxon>Caniformia</taxon>
        <taxon>Pinnipedia</taxon>
        <taxon>Otariidae</taxon>
        <taxon>Callorhinus</taxon>
    </lineage>
</organism>
<evidence type="ECO:0000313" key="3">
    <source>
        <dbReference type="RefSeq" id="XP_025717034.1"/>
    </source>
</evidence>
<feature type="compositionally biased region" description="Low complexity" evidence="1">
    <location>
        <begin position="1473"/>
        <end position="1485"/>
    </location>
</feature>
<protein>
    <submittedName>
        <fullName evidence="3">NHS-like protein 1 isoform X1</fullName>
    </submittedName>
</protein>
<feature type="compositionally biased region" description="Polar residues" evidence="1">
    <location>
        <begin position="1201"/>
        <end position="1210"/>
    </location>
</feature>
<keyword evidence="2" id="KW-1185">Reference proteome</keyword>
<feature type="compositionally biased region" description="Basic and acidic residues" evidence="1">
    <location>
        <begin position="590"/>
        <end position="605"/>
    </location>
</feature>
<feature type="compositionally biased region" description="Low complexity" evidence="1">
    <location>
        <begin position="1221"/>
        <end position="1232"/>
    </location>
</feature>
<feature type="compositionally biased region" description="Low complexity" evidence="1">
    <location>
        <begin position="537"/>
        <end position="551"/>
    </location>
</feature>
<feature type="compositionally biased region" description="Pro residues" evidence="1">
    <location>
        <begin position="1167"/>
        <end position="1182"/>
    </location>
</feature>
<feature type="compositionally biased region" description="Pro residues" evidence="1">
    <location>
        <begin position="964"/>
        <end position="983"/>
    </location>
</feature>
<feature type="region of interest" description="Disordered" evidence="1">
    <location>
        <begin position="791"/>
        <end position="916"/>
    </location>
</feature>
<feature type="region of interest" description="Disordered" evidence="1">
    <location>
        <begin position="148"/>
        <end position="169"/>
    </location>
</feature>
<name>A0A3Q7NAJ6_CALUR</name>
<feature type="compositionally biased region" description="Basic and acidic residues" evidence="1">
    <location>
        <begin position="448"/>
        <end position="463"/>
    </location>
</feature>
<dbReference type="GO" id="GO:0030154">
    <property type="term" value="P:cell differentiation"/>
    <property type="evidence" value="ECO:0007669"/>
    <property type="project" value="TreeGrafter"/>
</dbReference>
<feature type="region of interest" description="Disordered" evidence="1">
    <location>
        <begin position="448"/>
        <end position="482"/>
    </location>
</feature>
<dbReference type="Proteomes" id="UP000286641">
    <property type="component" value="Unplaced"/>
</dbReference>
<feature type="region of interest" description="Disordered" evidence="1">
    <location>
        <begin position="507"/>
        <end position="688"/>
    </location>
</feature>
<feature type="compositionally biased region" description="Basic and acidic residues" evidence="1">
    <location>
        <begin position="1416"/>
        <end position="1429"/>
    </location>
</feature>
<dbReference type="PANTHER" id="PTHR23039">
    <property type="entry name" value="NANCE-HORAN SYNDROME PROTEIN"/>
    <property type="match status" value="1"/>
</dbReference>
<feature type="compositionally biased region" description="Pro residues" evidence="1">
    <location>
        <begin position="993"/>
        <end position="1013"/>
    </location>
</feature>